<dbReference type="GO" id="GO:0032259">
    <property type="term" value="P:methylation"/>
    <property type="evidence" value="ECO:0007669"/>
    <property type="project" value="UniProtKB-KW"/>
</dbReference>
<keyword evidence="8" id="KW-0862">Zinc</keyword>
<dbReference type="GO" id="GO:0006555">
    <property type="term" value="P:methionine metabolic process"/>
    <property type="evidence" value="ECO:0007669"/>
    <property type="project" value="InterPro"/>
</dbReference>
<feature type="binding site" evidence="8">
    <location>
        <position position="210"/>
    </location>
    <ligand>
        <name>Zn(2+)</name>
        <dbReference type="ChEBI" id="CHEBI:29105"/>
    </ligand>
</feature>
<evidence type="ECO:0000313" key="12">
    <source>
        <dbReference type="Proteomes" id="UP000620075"/>
    </source>
</evidence>
<dbReference type="Gene3D" id="3.20.20.220">
    <property type="match status" value="1"/>
</dbReference>
<name>A0A934N6G6_9BACT</name>
<evidence type="ECO:0000256" key="9">
    <source>
        <dbReference type="SAM" id="MobiDB-lite"/>
    </source>
</evidence>
<evidence type="ECO:0000256" key="4">
    <source>
        <dbReference type="ARBA" id="ARBA00022630"/>
    </source>
</evidence>
<dbReference type="PANTHER" id="PTHR11103:SF18">
    <property type="entry name" value="SLR1189 PROTEIN"/>
    <property type="match status" value="1"/>
</dbReference>
<feature type="domain" description="Hcy-binding" evidence="10">
    <location>
        <begin position="3"/>
        <end position="290"/>
    </location>
</feature>
<evidence type="ECO:0000256" key="7">
    <source>
        <dbReference type="ARBA" id="ARBA00023002"/>
    </source>
</evidence>
<evidence type="ECO:0000256" key="1">
    <source>
        <dbReference type="ARBA" id="ARBA00001974"/>
    </source>
</evidence>
<dbReference type="GO" id="GO:0008168">
    <property type="term" value="F:methyltransferase activity"/>
    <property type="evidence" value="ECO:0007669"/>
    <property type="project" value="UniProtKB-UniRule"/>
</dbReference>
<feature type="binding site" evidence="8">
    <location>
        <position position="276"/>
    </location>
    <ligand>
        <name>Zn(2+)</name>
        <dbReference type="ChEBI" id="CHEBI:29105"/>
    </ligand>
</feature>
<comment type="pathway">
    <text evidence="2">One-carbon metabolism; tetrahydrofolate interconversion.</text>
</comment>
<dbReference type="Pfam" id="PF02574">
    <property type="entry name" value="S-methyl_trans"/>
    <property type="match status" value="1"/>
</dbReference>
<comment type="cofactor">
    <cofactor evidence="1">
        <name>FAD</name>
        <dbReference type="ChEBI" id="CHEBI:57692"/>
    </cofactor>
</comment>
<dbReference type="PROSITE" id="PS50970">
    <property type="entry name" value="HCY"/>
    <property type="match status" value="1"/>
</dbReference>
<dbReference type="SUPFAM" id="SSF82282">
    <property type="entry name" value="Homocysteine S-methyltransferase"/>
    <property type="match status" value="1"/>
</dbReference>
<evidence type="ECO:0000256" key="8">
    <source>
        <dbReference type="PROSITE-ProRule" id="PRU00333"/>
    </source>
</evidence>
<evidence type="ECO:0000259" key="10">
    <source>
        <dbReference type="PROSITE" id="PS50970"/>
    </source>
</evidence>
<dbReference type="PANTHER" id="PTHR11103">
    <property type="entry name" value="SLR1189 PROTEIN"/>
    <property type="match status" value="1"/>
</dbReference>
<comment type="cofactor">
    <cofactor evidence="8">
        <name>Zn(2+)</name>
        <dbReference type="ChEBI" id="CHEBI:29105"/>
    </cofactor>
</comment>
<accession>A0A934N6G6</accession>
<evidence type="ECO:0000256" key="2">
    <source>
        <dbReference type="ARBA" id="ARBA00004777"/>
    </source>
</evidence>
<evidence type="ECO:0000256" key="3">
    <source>
        <dbReference type="ARBA" id="ARBA00022603"/>
    </source>
</evidence>
<feature type="region of interest" description="Disordered" evidence="9">
    <location>
        <begin position="294"/>
        <end position="318"/>
    </location>
</feature>
<sequence length="612" mass="64484">MVVNKLAQRLERGPLLFDGAMGTEIYARGVAEPDCLEALNVSQPALIGRIHRDYIAAGADVIETNTFGANRFRLGEHYRESEVRQLCLAGARLALEARNAAGRPVLVAGSVGPLGRPIEPVGAIKRSGAERVFGEQIAALAEGGVDLLILETFTALGELELAVDAARATAPDLPVVALLSFDDELNPARAASALVESLSARGVTALGANCGAGPQSALSVARHLASLGGQRLAILPNAGLPHREAGRLVYSAGPQYFAEQMAELLEFGVSIVGGCCGTGPAHVQALRRRVDGAAPGRMVSPLPRRAEPGERQPEAPSTGLAAKLRAGEFPISVELTPPRGIDPSRMLAGARLLQEAGVEFANVTDSAMARLRMGVISCAALVQQQVGLETIAHFTCRDRNVMAIQSELIGAHALGIRNIFALRGDPPRVGDYPKATPVWDVNAVGLITILSNLNRGLDANGTPIGERAFFNIGAAFNPTADNPVKELRLLRRKLAAGAHFVLTNPVYDFAALALLRQVFQEVEVPLLIGAMPLRSAKQAAYLQNEVPGIVVPEAVAKRLEAAGEEAPQIGVEMAIAFFEELAQVAAGAYVIPSGGRYDLAAQVVEGIKSHRS</sequence>
<dbReference type="InterPro" id="IPR003171">
    <property type="entry name" value="Mehydrof_redctse-like"/>
</dbReference>
<dbReference type="NCBIfam" id="NF006396">
    <property type="entry name" value="PRK08645.1"/>
    <property type="match status" value="1"/>
</dbReference>
<keyword evidence="3 8" id="KW-0489">Methyltransferase</keyword>
<dbReference type="InterPro" id="IPR036589">
    <property type="entry name" value="HCY_dom_sf"/>
</dbReference>
<keyword evidence="4" id="KW-0285">Flavoprotein</keyword>
<organism evidence="11 12">
    <name type="scientific">Candidatus Dormiibacter inghamiae</name>
    <dbReference type="NCBI Taxonomy" id="3127013"/>
    <lineage>
        <taxon>Bacteria</taxon>
        <taxon>Bacillati</taxon>
        <taxon>Candidatus Dormiibacterota</taxon>
        <taxon>Candidatus Dormibacteria</taxon>
        <taxon>Candidatus Dormibacterales</taxon>
        <taxon>Candidatus Dormibacteraceae</taxon>
        <taxon>Candidatus Dormiibacter</taxon>
    </lineage>
</organism>
<reference evidence="11 12" key="1">
    <citation type="submission" date="2020-10" db="EMBL/GenBank/DDBJ databases">
        <title>Ca. Dormibacterota MAGs.</title>
        <authorList>
            <person name="Montgomery K."/>
        </authorList>
    </citation>
    <scope>NUCLEOTIDE SEQUENCE [LARGE SCALE GENOMIC DNA]</scope>
    <source>
        <strain evidence="11">SC8811_S16_3</strain>
    </source>
</reference>
<protein>
    <submittedName>
        <fullName evidence="11">Bifunctional homocysteine S-methyltransferase/methylenetetrahydrofolate reductase</fullName>
        <ecNumber evidence="11">1.5.1.20</ecNumber>
        <ecNumber evidence="11">2.1.1.10</ecNumber>
    </submittedName>
</protein>
<evidence type="ECO:0000256" key="5">
    <source>
        <dbReference type="ARBA" id="ARBA00022679"/>
    </source>
</evidence>
<evidence type="ECO:0000313" key="11">
    <source>
        <dbReference type="EMBL" id="MBJ7602495.1"/>
    </source>
</evidence>
<dbReference type="GO" id="GO:0004489">
    <property type="term" value="F:methylenetetrahydrofolate reductase [NAD(P)H] activity"/>
    <property type="evidence" value="ECO:0007669"/>
    <property type="project" value="UniProtKB-EC"/>
</dbReference>
<keyword evidence="7 11" id="KW-0560">Oxidoreductase</keyword>
<keyword evidence="6" id="KW-0274">FAD</keyword>
<dbReference type="InterPro" id="IPR029041">
    <property type="entry name" value="FAD-linked_oxidoreductase-like"/>
</dbReference>
<dbReference type="EC" id="1.5.1.20" evidence="11"/>
<evidence type="ECO:0000256" key="6">
    <source>
        <dbReference type="ARBA" id="ARBA00022827"/>
    </source>
</evidence>
<feature type="binding site" evidence="8">
    <location>
        <position position="275"/>
    </location>
    <ligand>
        <name>Zn(2+)</name>
        <dbReference type="ChEBI" id="CHEBI:29105"/>
    </ligand>
</feature>
<dbReference type="EC" id="2.1.1.10" evidence="11"/>
<comment type="caution">
    <text evidence="11">The sequence shown here is derived from an EMBL/GenBank/DDBJ whole genome shotgun (WGS) entry which is preliminary data.</text>
</comment>
<keyword evidence="8" id="KW-0479">Metal-binding</keyword>
<dbReference type="InterPro" id="IPR003726">
    <property type="entry name" value="HCY_dom"/>
</dbReference>
<dbReference type="SUPFAM" id="SSF51730">
    <property type="entry name" value="FAD-linked oxidoreductase"/>
    <property type="match status" value="1"/>
</dbReference>
<dbReference type="EMBL" id="JAEKNQ010000019">
    <property type="protein sequence ID" value="MBJ7602495.1"/>
    <property type="molecule type" value="Genomic_DNA"/>
</dbReference>
<dbReference type="Pfam" id="PF02219">
    <property type="entry name" value="MTHFR"/>
    <property type="match status" value="1"/>
</dbReference>
<dbReference type="Proteomes" id="UP000620075">
    <property type="component" value="Unassembled WGS sequence"/>
</dbReference>
<dbReference type="AlphaFoldDB" id="A0A934N6G6"/>
<gene>
    <name evidence="11" type="ORF">JF888_04770</name>
</gene>
<keyword evidence="5 8" id="KW-0808">Transferase</keyword>
<feature type="compositionally biased region" description="Basic and acidic residues" evidence="9">
    <location>
        <begin position="304"/>
        <end position="313"/>
    </location>
</feature>
<dbReference type="Gene3D" id="3.20.20.330">
    <property type="entry name" value="Homocysteine-binding-like domain"/>
    <property type="match status" value="1"/>
</dbReference>
<dbReference type="CDD" id="cd00537">
    <property type="entry name" value="MTHFR"/>
    <property type="match status" value="1"/>
</dbReference>
<proteinExistence type="predicted"/>
<dbReference type="GO" id="GO:0046872">
    <property type="term" value="F:metal ion binding"/>
    <property type="evidence" value="ECO:0007669"/>
    <property type="project" value="UniProtKB-KW"/>
</dbReference>